<dbReference type="Gene3D" id="1.10.1300.10">
    <property type="entry name" value="3'5'-cyclic nucleotide phosphodiesterase, catalytic domain"/>
    <property type="match status" value="1"/>
</dbReference>
<dbReference type="PRINTS" id="PR00387">
    <property type="entry name" value="PDIESTERASE1"/>
</dbReference>
<feature type="binding site" evidence="5">
    <location>
        <position position="132"/>
    </location>
    <ligand>
        <name>Zn(2+)</name>
        <dbReference type="ChEBI" id="CHEBI:29105"/>
        <label>1</label>
    </ligand>
</feature>
<keyword evidence="6" id="KW-1133">Transmembrane helix</keyword>
<organism evidence="8">
    <name type="scientific">Graphocephala atropunctata</name>
    <dbReference type="NCBI Taxonomy" id="36148"/>
    <lineage>
        <taxon>Eukaryota</taxon>
        <taxon>Metazoa</taxon>
        <taxon>Ecdysozoa</taxon>
        <taxon>Arthropoda</taxon>
        <taxon>Hexapoda</taxon>
        <taxon>Insecta</taxon>
        <taxon>Pterygota</taxon>
        <taxon>Neoptera</taxon>
        <taxon>Paraneoptera</taxon>
        <taxon>Hemiptera</taxon>
        <taxon>Auchenorrhyncha</taxon>
        <taxon>Membracoidea</taxon>
        <taxon>Cicadellidae</taxon>
        <taxon>Cicadellinae</taxon>
        <taxon>Cicadellini</taxon>
        <taxon>Graphocephala</taxon>
    </lineage>
</organism>
<dbReference type="GO" id="GO:0046872">
    <property type="term" value="F:metal ion binding"/>
    <property type="evidence" value="ECO:0007669"/>
    <property type="project" value="UniProtKB-KW"/>
</dbReference>
<evidence type="ECO:0000256" key="2">
    <source>
        <dbReference type="ARBA" id="ARBA00022801"/>
    </source>
</evidence>
<dbReference type="EMBL" id="GEBQ01011611">
    <property type="protein sequence ID" value="JAT28366.1"/>
    <property type="molecule type" value="Transcribed_RNA"/>
</dbReference>
<keyword evidence="2" id="KW-0378">Hydrolase</keyword>
<feature type="binding site" evidence="4">
    <location>
        <begin position="128"/>
        <end position="132"/>
    </location>
    <ligand>
        <name>AMP</name>
        <dbReference type="ChEBI" id="CHEBI:456215"/>
    </ligand>
</feature>
<keyword evidence="1 5" id="KW-0479">Metal-binding</keyword>
<protein>
    <recommendedName>
        <fullName evidence="7">PDEase domain-containing protein</fullName>
    </recommendedName>
</protein>
<dbReference type="GO" id="GO:0007165">
    <property type="term" value="P:signal transduction"/>
    <property type="evidence" value="ECO:0007669"/>
    <property type="project" value="InterPro"/>
</dbReference>
<feature type="active site" description="Proton donor" evidence="3">
    <location>
        <position position="128"/>
    </location>
</feature>
<feature type="binding site" evidence="4">
    <location>
        <position position="333"/>
    </location>
    <ligand>
        <name>AMP</name>
        <dbReference type="ChEBI" id="CHEBI:456215"/>
    </ligand>
</feature>
<keyword evidence="6" id="KW-0812">Transmembrane</keyword>
<feature type="binding site" evidence="5">
    <location>
        <position position="282"/>
    </location>
    <ligand>
        <name>Zn(2+)</name>
        <dbReference type="ChEBI" id="CHEBI:29105"/>
        <label>1</label>
    </ligand>
</feature>
<accession>A0A1B6LXE2</accession>
<feature type="binding site" evidence="5">
    <location>
        <position position="170"/>
    </location>
    <ligand>
        <name>Zn(2+)</name>
        <dbReference type="ChEBI" id="CHEBI:29105"/>
        <label>1</label>
    </ligand>
</feature>
<dbReference type="PROSITE" id="PS00126">
    <property type="entry name" value="PDEASE_I_1"/>
    <property type="match status" value="1"/>
</dbReference>
<dbReference type="Pfam" id="PF00233">
    <property type="entry name" value="PDEase_I"/>
    <property type="match status" value="1"/>
</dbReference>
<proteinExistence type="predicted"/>
<feature type="binding site" evidence="4">
    <location>
        <position position="171"/>
    </location>
    <ligand>
        <name>AMP</name>
        <dbReference type="ChEBI" id="CHEBI:456215"/>
    </ligand>
</feature>
<gene>
    <name evidence="8" type="ORF">g.25520</name>
</gene>
<evidence type="ECO:0000256" key="5">
    <source>
        <dbReference type="PIRSR" id="PIRSR623088-3"/>
    </source>
</evidence>
<feature type="binding site" evidence="5">
    <location>
        <position position="171"/>
    </location>
    <ligand>
        <name>Zn(2+)</name>
        <dbReference type="ChEBI" id="CHEBI:29105"/>
        <label>2</label>
    </ligand>
</feature>
<keyword evidence="6" id="KW-0472">Membrane</keyword>
<feature type="non-terminal residue" evidence="8">
    <location>
        <position position="1"/>
    </location>
</feature>
<feature type="domain" description="PDEase" evidence="7">
    <location>
        <begin position="43"/>
        <end position="376"/>
    </location>
</feature>
<dbReference type="InterPro" id="IPR023088">
    <property type="entry name" value="PDEase"/>
</dbReference>
<dbReference type="SMART" id="SM00471">
    <property type="entry name" value="HDc"/>
    <property type="match status" value="1"/>
</dbReference>
<feature type="transmembrane region" description="Helical" evidence="6">
    <location>
        <begin position="17"/>
        <end position="40"/>
    </location>
</feature>
<evidence type="ECO:0000313" key="8">
    <source>
        <dbReference type="EMBL" id="JAT28366.1"/>
    </source>
</evidence>
<evidence type="ECO:0000256" key="6">
    <source>
        <dbReference type="SAM" id="Phobius"/>
    </source>
</evidence>
<dbReference type="InterPro" id="IPR036971">
    <property type="entry name" value="PDEase_catalytic_dom_sf"/>
</dbReference>
<dbReference type="AlphaFoldDB" id="A0A1B6LXE2"/>
<feature type="binding site" evidence="4">
    <location>
        <position position="282"/>
    </location>
    <ligand>
        <name>AMP</name>
        <dbReference type="ChEBI" id="CHEBI:456215"/>
    </ligand>
</feature>
<evidence type="ECO:0000256" key="4">
    <source>
        <dbReference type="PIRSR" id="PIRSR623088-2"/>
    </source>
</evidence>
<dbReference type="GO" id="GO:0004114">
    <property type="term" value="F:3',5'-cyclic-nucleotide phosphodiesterase activity"/>
    <property type="evidence" value="ECO:0007669"/>
    <property type="project" value="InterPro"/>
</dbReference>
<evidence type="ECO:0000256" key="1">
    <source>
        <dbReference type="ARBA" id="ARBA00022723"/>
    </source>
</evidence>
<sequence length="405" mass="46198">VILASTRVAPMQSKVKIYLVATVGLMFTVLLVSSLVVGVLCTEDNSRPNSQGEVNVVQRLVNCENTKHYQELSSFTFKPRNISKEDSVCLSLRMFREMGLIRLFNISEDTLVRFILRAQKGYRDLPYHNWSHAFAVFHFSFVVIKNCQLIEKQHITPLEVLALLTAAMCHDIDHRGTNNQFQLEMNSSLAQRYGDQGSIMERHHIAVTLGLLENLDTNFLVHLDENKLNHFKILIRQIILVTDLAIHLRLVPEEKQMVAAGFDRLSSRHRELLRSVIISCADLSDQSKDWATVRAVAKLVYGEFFAQGDQEKLLGLSPITMMDRTQAKLPQLQVDFLSNVVIPDFQLLLALCPETQSCMDNMQQNLANWKKATPYFESQSKLGRDQLDVLSDKNLDNIVLWAQEQ</sequence>
<dbReference type="InterPro" id="IPR023174">
    <property type="entry name" value="PDEase_CS"/>
</dbReference>
<reference evidence="8" key="1">
    <citation type="submission" date="2015-11" db="EMBL/GenBank/DDBJ databases">
        <title>De novo transcriptome assembly of four potential Pierce s Disease insect vectors from Arizona vineyards.</title>
        <authorList>
            <person name="Tassone E.E."/>
        </authorList>
    </citation>
    <scope>NUCLEOTIDE SEQUENCE</scope>
</reference>
<feature type="binding site" evidence="5">
    <location>
        <position position="171"/>
    </location>
    <ligand>
        <name>Zn(2+)</name>
        <dbReference type="ChEBI" id="CHEBI:29105"/>
        <label>1</label>
    </ligand>
</feature>
<dbReference type="InterPro" id="IPR002073">
    <property type="entry name" value="PDEase_catalytic_dom"/>
</dbReference>
<name>A0A1B6LXE2_9HEMI</name>
<dbReference type="SUPFAM" id="SSF109604">
    <property type="entry name" value="HD-domain/PDEase-like"/>
    <property type="match status" value="1"/>
</dbReference>
<dbReference type="CDD" id="cd00077">
    <property type="entry name" value="HDc"/>
    <property type="match status" value="1"/>
</dbReference>
<dbReference type="PANTHER" id="PTHR11347">
    <property type="entry name" value="CYCLIC NUCLEOTIDE PHOSPHODIESTERASE"/>
    <property type="match status" value="1"/>
</dbReference>
<dbReference type="PROSITE" id="PS51845">
    <property type="entry name" value="PDEASE_I_2"/>
    <property type="match status" value="1"/>
</dbReference>
<evidence type="ECO:0000256" key="3">
    <source>
        <dbReference type="PIRSR" id="PIRSR623088-1"/>
    </source>
</evidence>
<dbReference type="InterPro" id="IPR003607">
    <property type="entry name" value="HD/PDEase_dom"/>
</dbReference>
<evidence type="ECO:0000259" key="7">
    <source>
        <dbReference type="PROSITE" id="PS51845"/>
    </source>
</evidence>